<evidence type="ECO:0000256" key="1">
    <source>
        <dbReference type="SAM" id="Phobius"/>
    </source>
</evidence>
<feature type="transmembrane region" description="Helical" evidence="1">
    <location>
        <begin position="137"/>
        <end position="158"/>
    </location>
</feature>
<accession>A0A0A3JVF7</accession>
<evidence type="ECO:0000313" key="2">
    <source>
        <dbReference type="EMBL" id="KGR90992.1"/>
    </source>
</evidence>
<feature type="transmembrane region" description="Helical" evidence="1">
    <location>
        <begin position="105"/>
        <end position="125"/>
    </location>
</feature>
<keyword evidence="3" id="KW-1185">Reference proteome</keyword>
<gene>
    <name evidence="2" type="ORF">CD30_08870</name>
</gene>
<evidence type="ECO:0008006" key="4">
    <source>
        <dbReference type="Google" id="ProtNLM"/>
    </source>
</evidence>
<organism evidence="2 3">
    <name type="scientific">Ureibacillus massiliensis 4400831 = CIP 108448 = CCUG 49529</name>
    <dbReference type="NCBI Taxonomy" id="1211035"/>
    <lineage>
        <taxon>Bacteria</taxon>
        <taxon>Bacillati</taxon>
        <taxon>Bacillota</taxon>
        <taxon>Bacilli</taxon>
        <taxon>Bacillales</taxon>
        <taxon>Caryophanaceae</taxon>
        <taxon>Ureibacillus</taxon>
    </lineage>
</organism>
<feature type="transmembrane region" description="Helical" evidence="1">
    <location>
        <begin position="170"/>
        <end position="187"/>
    </location>
</feature>
<protein>
    <recommendedName>
        <fullName evidence="4">Tryptophan-rich sensory protein</fullName>
    </recommendedName>
</protein>
<dbReference type="Proteomes" id="UP000030595">
    <property type="component" value="Unassembled WGS sequence"/>
</dbReference>
<keyword evidence="1" id="KW-1133">Transmembrane helix</keyword>
<dbReference type="eggNOG" id="COG1030">
    <property type="taxonomic scope" value="Bacteria"/>
</dbReference>
<sequence>MVRLIILSLSIIVGLLFTINAFWLQWNGVSTVEILNRLPVLFAPSNYVFLFWIVLFAFLIIWVFKYFQFYKGNQHPITSMQVFLTVFIVLFQISSIIFWHNEQFIISLILMGLQLILLFLLYLTYPLKKEAIQLRYPIAMYFSWTLFLFILYFCYLLVHIEWNGFGLSKALWAVLLMTLGVAIMMHLRYHHHDIVSPLVFIWCYVGIAISNGFDELLVSTAALFLSGVMIAGIIFIKKNPGPSK</sequence>
<dbReference type="OrthoDB" id="5189031at2"/>
<dbReference type="EMBL" id="JPVQ01000012">
    <property type="protein sequence ID" value="KGR90992.1"/>
    <property type="molecule type" value="Genomic_DNA"/>
</dbReference>
<feature type="transmembrane region" description="Helical" evidence="1">
    <location>
        <begin position="79"/>
        <end position="99"/>
    </location>
</feature>
<keyword evidence="1" id="KW-0812">Transmembrane</keyword>
<keyword evidence="1" id="KW-0472">Membrane</keyword>
<feature type="transmembrane region" description="Helical" evidence="1">
    <location>
        <begin position="216"/>
        <end position="236"/>
    </location>
</feature>
<name>A0A0A3JVF7_9BACL</name>
<feature type="transmembrane region" description="Helical" evidence="1">
    <location>
        <begin position="194"/>
        <end position="210"/>
    </location>
</feature>
<dbReference type="AlphaFoldDB" id="A0A0A3JVF7"/>
<reference evidence="2 3" key="1">
    <citation type="submission" date="2014-02" db="EMBL/GenBank/DDBJ databases">
        <title>Draft genome sequence of Lysinibacillus massiliensis CCUG 49529.</title>
        <authorList>
            <person name="Zhang F."/>
            <person name="Wang G."/>
            <person name="Zhang L."/>
        </authorList>
    </citation>
    <scope>NUCLEOTIDE SEQUENCE [LARGE SCALE GENOMIC DNA]</scope>
    <source>
        <strain evidence="2 3">CCUG 49529</strain>
    </source>
</reference>
<proteinExistence type="predicted"/>
<dbReference type="RefSeq" id="WP_036175327.1">
    <property type="nucleotide sequence ID" value="NZ_AVCZ01000012.1"/>
</dbReference>
<evidence type="ECO:0000313" key="3">
    <source>
        <dbReference type="Proteomes" id="UP000030595"/>
    </source>
</evidence>
<comment type="caution">
    <text evidence="2">The sequence shown here is derived from an EMBL/GenBank/DDBJ whole genome shotgun (WGS) entry which is preliminary data.</text>
</comment>
<feature type="transmembrane region" description="Helical" evidence="1">
    <location>
        <begin position="45"/>
        <end position="67"/>
    </location>
</feature>